<proteinExistence type="predicted"/>
<comment type="caution">
    <text evidence="2">The sequence shown here is derived from an EMBL/GenBank/DDBJ whole genome shotgun (WGS) entry which is preliminary data.</text>
</comment>
<keyword evidence="3" id="KW-1185">Reference proteome</keyword>
<protein>
    <submittedName>
        <fullName evidence="2">Uncharacterized protein</fullName>
    </submittedName>
</protein>
<evidence type="ECO:0000313" key="3">
    <source>
        <dbReference type="Proteomes" id="UP000054736"/>
    </source>
</evidence>
<feature type="signal peptide" evidence="1">
    <location>
        <begin position="1"/>
        <end position="20"/>
    </location>
</feature>
<sequence>MKKILLLSTILGVLPLSLHAGMVSTTVHSRANCYNNESITWWFNHPYDWRVVSTHGNIYGADRDHMIDTGYSVTWRQAAVHWGEAPLNDHRWFVSGYHYLSDYGNGRIPFDKTNVKDCSIYNGWWDH</sequence>
<dbReference type="RefSeq" id="WP_058495124.1">
    <property type="nucleotide sequence ID" value="NZ_CAAAIU010000021.1"/>
</dbReference>
<dbReference type="AlphaFoldDB" id="A0A0W0T0M4"/>
<organism evidence="2 3">
    <name type="scientific">Legionella drozanskii LLAP-1</name>
    <dbReference type="NCBI Taxonomy" id="1212489"/>
    <lineage>
        <taxon>Bacteria</taxon>
        <taxon>Pseudomonadati</taxon>
        <taxon>Pseudomonadota</taxon>
        <taxon>Gammaproteobacteria</taxon>
        <taxon>Legionellales</taxon>
        <taxon>Legionellaceae</taxon>
        <taxon>Legionella</taxon>
    </lineage>
</organism>
<dbReference type="Proteomes" id="UP000054736">
    <property type="component" value="Unassembled WGS sequence"/>
</dbReference>
<accession>A0A0W0T0M4</accession>
<dbReference type="EMBL" id="LNXY01000011">
    <property type="protein sequence ID" value="KTC89124.1"/>
    <property type="molecule type" value="Genomic_DNA"/>
</dbReference>
<gene>
    <name evidence="2" type="ORF">Ldro_0782</name>
</gene>
<evidence type="ECO:0000256" key="1">
    <source>
        <dbReference type="SAM" id="SignalP"/>
    </source>
</evidence>
<feature type="chain" id="PRO_5006912533" evidence="1">
    <location>
        <begin position="21"/>
        <end position="127"/>
    </location>
</feature>
<evidence type="ECO:0000313" key="2">
    <source>
        <dbReference type="EMBL" id="KTC89124.1"/>
    </source>
</evidence>
<name>A0A0W0T0M4_9GAMM</name>
<reference evidence="2 3" key="1">
    <citation type="submission" date="2015-11" db="EMBL/GenBank/DDBJ databases">
        <title>Genomic analysis of 38 Legionella species identifies large and diverse effector repertoires.</title>
        <authorList>
            <person name="Burstein D."/>
            <person name="Amaro F."/>
            <person name="Zusman T."/>
            <person name="Lifshitz Z."/>
            <person name="Cohen O."/>
            <person name="Gilbert J.A."/>
            <person name="Pupko T."/>
            <person name="Shuman H.A."/>
            <person name="Segal G."/>
        </authorList>
    </citation>
    <scope>NUCLEOTIDE SEQUENCE [LARGE SCALE GENOMIC DNA]</scope>
    <source>
        <strain evidence="2 3">ATCC 700990</strain>
    </source>
</reference>
<keyword evidence="1" id="KW-0732">Signal</keyword>
<dbReference type="OrthoDB" id="5637727at2"/>
<dbReference type="PATRIC" id="fig|1212489.4.peg.816"/>